<evidence type="ECO:0000313" key="1">
    <source>
        <dbReference type="EMBL" id="TXJ63118.1"/>
    </source>
</evidence>
<gene>
    <name evidence="1" type="ORF">ETF27_01750</name>
</gene>
<keyword evidence="2" id="KW-1185">Reference proteome</keyword>
<dbReference type="Proteomes" id="UP000321612">
    <property type="component" value="Unassembled WGS sequence"/>
</dbReference>
<sequence length="71" mass="8126">MKIPIVCRETQVALMASRIRQTQFLVFKTVFPFVVKYAPKAVYAKSFDKTIAHAIYNLPILDGIGRVYGYK</sequence>
<organism evidence="1 2">
    <name type="scientific">Prevotella brunnea</name>
    <dbReference type="NCBI Taxonomy" id="2508867"/>
    <lineage>
        <taxon>Bacteria</taxon>
        <taxon>Pseudomonadati</taxon>
        <taxon>Bacteroidota</taxon>
        <taxon>Bacteroidia</taxon>
        <taxon>Bacteroidales</taxon>
        <taxon>Prevotellaceae</taxon>
        <taxon>Prevotella</taxon>
    </lineage>
</organism>
<evidence type="ECO:0000313" key="2">
    <source>
        <dbReference type="Proteomes" id="UP000321612"/>
    </source>
</evidence>
<dbReference type="RefSeq" id="WP_147785401.1">
    <property type="nucleotide sequence ID" value="NZ_SDIK01000011.1"/>
</dbReference>
<proteinExistence type="predicted"/>
<dbReference type="EMBL" id="SDIK01000011">
    <property type="protein sequence ID" value="TXJ63118.1"/>
    <property type="molecule type" value="Genomic_DNA"/>
</dbReference>
<reference evidence="2" key="1">
    <citation type="submission" date="2019-05" db="EMBL/GenBank/DDBJ databases">
        <title>Prevotella brunnea sp. nov., isolated from a wound of a patient.</title>
        <authorList>
            <person name="Buhl M."/>
        </authorList>
    </citation>
    <scope>NUCLEOTIDE SEQUENCE [LARGE SCALE GENOMIC DNA]</scope>
    <source>
        <strain evidence="2">A2672</strain>
    </source>
</reference>
<dbReference type="AlphaFoldDB" id="A0A5C8GMC0"/>
<protein>
    <submittedName>
        <fullName evidence="1">Uncharacterized protein</fullName>
    </submittedName>
</protein>
<name>A0A5C8GMC0_9BACT</name>
<accession>A0A5C8GMC0</accession>
<comment type="caution">
    <text evidence="1">The sequence shown here is derived from an EMBL/GenBank/DDBJ whole genome shotgun (WGS) entry which is preliminary data.</text>
</comment>